<dbReference type="EMBL" id="JBHTEB010000001">
    <property type="protein sequence ID" value="MFD0312848.1"/>
    <property type="molecule type" value="Genomic_DNA"/>
</dbReference>
<evidence type="ECO:0000313" key="2">
    <source>
        <dbReference type="EMBL" id="MFD0312848.1"/>
    </source>
</evidence>
<keyword evidence="1" id="KW-0472">Membrane</keyword>
<keyword evidence="3" id="KW-1185">Reference proteome</keyword>
<name>A0ABW2VZZ1_9ACTN</name>
<reference evidence="3" key="1">
    <citation type="journal article" date="2019" name="Int. J. Syst. Evol. Microbiol.">
        <title>The Global Catalogue of Microorganisms (GCM) 10K type strain sequencing project: providing services to taxonomists for standard genome sequencing and annotation.</title>
        <authorList>
            <consortium name="The Broad Institute Genomics Platform"/>
            <consortium name="The Broad Institute Genome Sequencing Center for Infectious Disease"/>
            <person name="Wu L."/>
            <person name="Ma J."/>
        </authorList>
    </citation>
    <scope>NUCLEOTIDE SEQUENCE [LARGE SCALE GENOMIC DNA]</scope>
    <source>
        <strain evidence="3">CGMCC 4.7400</strain>
    </source>
</reference>
<sequence>MRERPTLLGALTLCALWPVAGGALSVLLTVYAFQTFGAGQVGVGVLYGSLGTGYVIGGLLARTGTAAAASHGPRLAAGCYVAEGALYALASQAPGLGAAGTLLATGSACAAVGNAGQILSMLAAGAALSVVDARLCGLVAGVFLTVTSLLVLLGTRATAAAPPPEHRGAD</sequence>
<keyword evidence="1" id="KW-1133">Transmembrane helix</keyword>
<evidence type="ECO:0000313" key="3">
    <source>
        <dbReference type="Proteomes" id="UP001597023"/>
    </source>
</evidence>
<feature type="transmembrane region" description="Helical" evidence="1">
    <location>
        <begin position="41"/>
        <end position="61"/>
    </location>
</feature>
<evidence type="ECO:0008006" key="4">
    <source>
        <dbReference type="Google" id="ProtNLM"/>
    </source>
</evidence>
<feature type="transmembrane region" description="Helical" evidence="1">
    <location>
        <begin position="135"/>
        <end position="154"/>
    </location>
</feature>
<organism evidence="2 3">
    <name type="scientific">Streptomyces flavalbus</name>
    <dbReference type="NCBI Taxonomy" id="2665155"/>
    <lineage>
        <taxon>Bacteria</taxon>
        <taxon>Bacillati</taxon>
        <taxon>Actinomycetota</taxon>
        <taxon>Actinomycetes</taxon>
        <taxon>Kitasatosporales</taxon>
        <taxon>Streptomycetaceae</taxon>
        <taxon>Streptomyces</taxon>
    </lineage>
</organism>
<accession>A0ABW2VZZ1</accession>
<proteinExistence type="predicted"/>
<evidence type="ECO:0000256" key="1">
    <source>
        <dbReference type="SAM" id="Phobius"/>
    </source>
</evidence>
<protein>
    <recommendedName>
        <fullName evidence="4">MFS transporter</fullName>
    </recommendedName>
</protein>
<keyword evidence="1" id="KW-0812">Transmembrane</keyword>
<gene>
    <name evidence="2" type="ORF">ACFQZ6_01100</name>
</gene>
<comment type="caution">
    <text evidence="2">The sequence shown here is derived from an EMBL/GenBank/DDBJ whole genome shotgun (WGS) entry which is preliminary data.</text>
</comment>
<dbReference type="RefSeq" id="WP_381604431.1">
    <property type="nucleotide sequence ID" value="NZ_JBHTEB010000001.1"/>
</dbReference>
<dbReference type="Proteomes" id="UP001597023">
    <property type="component" value="Unassembled WGS sequence"/>
</dbReference>